<evidence type="ECO:0000313" key="4">
    <source>
        <dbReference type="Proteomes" id="UP000014634"/>
    </source>
</evidence>
<feature type="domain" description="Guanylate cyclase" evidence="2">
    <location>
        <begin position="447"/>
        <end position="573"/>
    </location>
</feature>
<dbReference type="CDD" id="cd07302">
    <property type="entry name" value="CHD"/>
    <property type="match status" value="1"/>
</dbReference>
<dbReference type="InterPro" id="IPR050697">
    <property type="entry name" value="Adenylyl/Guanylyl_Cyclase_3/4"/>
</dbReference>
<dbReference type="InterPro" id="IPR011623">
    <property type="entry name" value="7TMR_DISM_rcpt_extracell_dom1"/>
</dbReference>
<dbReference type="SUPFAM" id="SSF55073">
    <property type="entry name" value="Nucleotide cyclase"/>
    <property type="match status" value="1"/>
</dbReference>
<dbReference type="Pfam" id="PF07695">
    <property type="entry name" value="7TMR-DISM_7TM"/>
    <property type="match status" value="1"/>
</dbReference>
<evidence type="ECO:0000313" key="3">
    <source>
        <dbReference type="EMBL" id="EPF28237.1"/>
    </source>
</evidence>
<dbReference type="GO" id="GO:0009190">
    <property type="term" value="P:cyclic nucleotide biosynthetic process"/>
    <property type="evidence" value="ECO:0007669"/>
    <property type="project" value="InterPro"/>
</dbReference>
<keyword evidence="1" id="KW-0812">Transmembrane</keyword>
<name>A0AA87NQN1_TREMD</name>
<feature type="transmembrane region" description="Helical" evidence="1">
    <location>
        <begin position="372"/>
        <end position="392"/>
    </location>
</feature>
<feature type="transmembrane region" description="Helical" evidence="1">
    <location>
        <begin position="312"/>
        <end position="339"/>
    </location>
</feature>
<dbReference type="Proteomes" id="UP000014634">
    <property type="component" value="Unassembled WGS sequence"/>
</dbReference>
<feature type="transmembrane region" description="Helical" evidence="1">
    <location>
        <begin position="226"/>
        <end position="246"/>
    </location>
</feature>
<dbReference type="GO" id="GO:0035556">
    <property type="term" value="P:intracellular signal transduction"/>
    <property type="evidence" value="ECO:0007669"/>
    <property type="project" value="InterPro"/>
</dbReference>
<dbReference type="AlphaFoldDB" id="A0AA87NQN1"/>
<feature type="transmembrane region" description="Helical" evidence="1">
    <location>
        <begin position="196"/>
        <end position="219"/>
    </location>
</feature>
<evidence type="ECO:0000259" key="2">
    <source>
        <dbReference type="PROSITE" id="PS50125"/>
    </source>
</evidence>
<keyword evidence="1" id="KW-1133">Transmembrane helix</keyword>
<keyword evidence="1" id="KW-0472">Membrane</keyword>
<dbReference type="Gene3D" id="3.30.70.1230">
    <property type="entry name" value="Nucleotide cyclase"/>
    <property type="match status" value="1"/>
</dbReference>
<organism evidence="3 4">
    <name type="scientific">Treponema medium ATCC 700293</name>
    <dbReference type="NCBI Taxonomy" id="1125700"/>
    <lineage>
        <taxon>Bacteria</taxon>
        <taxon>Pseudomonadati</taxon>
        <taxon>Spirochaetota</taxon>
        <taxon>Spirochaetia</taxon>
        <taxon>Spirochaetales</taxon>
        <taxon>Treponemataceae</taxon>
        <taxon>Treponema</taxon>
    </lineage>
</organism>
<reference evidence="3 4" key="1">
    <citation type="submission" date="2013-04" db="EMBL/GenBank/DDBJ databases">
        <title>The Genome Sequence of Treponema medium ATCC 700293.</title>
        <authorList>
            <consortium name="The Broad Institute Genomics Platform"/>
            <person name="Earl A."/>
            <person name="Ward D."/>
            <person name="Feldgarden M."/>
            <person name="Gevers D."/>
            <person name="Leonetti C."/>
            <person name="Blanton J.M."/>
            <person name="Dewhirst F.E."/>
            <person name="Izard J."/>
            <person name="Walker B."/>
            <person name="Young S."/>
            <person name="Zeng Q."/>
            <person name="Gargeya S."/>
            <person name="Fitzgerald M."/>
            <person name="Haas B."/>
            <person name="Abouelleil A."/>
            <person name="Allen A.W."/>
            <person name="Alvarado L."/>
            <person name="Arachchi H.M."/>
            <person name="Berlin A.M."/>
            <person name="Chapman S.B."/>
            <person name="Gainer-Dewar J."/>
            <person name="Goldberg J."/>
            <person name="Griggs A."/>
            <person name="Gujja S."/>
            <person name="Hansen M."/>
            <person name="Howarth C."/>
            <person name="Imamovic A."/>
            <person name="Ireland A."/>
            <person name="Larimer J."/>
            <person name="McCowan C."/>
            <person name="Murphy C."/>
            <person name="Pearson M."/>
            <person name="Poon T.W."/>
            <person name="Priest M."/>
            <person name="Roberts A."/>
            <person name="Saif S."/>
            <person name="Shea T."/>
            <person name="Sisk P."/>
            <person name="Sykes S."/>
            <person name="Wortman J."/>
            <person name="Nusbaum C."/>
            <person name="Birren B."/>
        </authorList>
    </citation>
    <scope>NUCLEOTIDE SEQUENCE [LARGE SCALE GENOMIC DNA]</scope>
    <source>
        <strain evidence="3 4">ATCC 700293</strain>
    </source>
</reference>
<dbReference type="EMBL" id="ATFE01000013">
    <property type="protein sequence ID" value="EPF28237.1"/>
    <property type="molecule type" value="Genomic_DNA"/>
</dbReference>
<gene>
    <name evidence="3" type="ORF">HMPREF9195_01929</name>
</gene>
<dbReference type="InterPro" id="IPR001054">
    <property type="entry name" value="A/G_cyclase"/>
</dbReference>
<feature type="transmembrane region" description="Helical" evidence="1">
    <location>
        <begin position="346"/>
        <end position="366"/>
    </location>
</feature>
<protein>
    <recommendedName>
        <fullName evidence="2">Guanylate cyclase domain-containing protein</fullName>
    </recommendedName>
</protein>
<sequence>MKIKNRVFILMLLTVTLYTISCTKEARLYASNGIYDISDIDKDTVYSLKGSWAYAEKEFVSAVMPLEMYTHFQPIEFSWTTYTPPQPVQGYATYAVRICGFEPEKIYAIRFTRTSSAFTVYLNGNLFYTSGVPGKSFKEEIFDWHDDTVILPLNNETEATIVVHLSNFHDRNPGMEAPFLFGLYSTLQTRTVLDKLVSSSIFSVLFSMATFFVSLFLFYRRETTAGIFGLLCYSFAIRTLCYNDFLLRDFFPNVSADIMYRVGYLTFPLCAIFTFLFILNLFIKKPSKFFYFLTIPLFLYVLMTLITPLPVFVGALLIVQLYILFLSSIVCAVVAHALIKRKPFALTFLISFLLFISAAIFDGLISNGLINAPFISHFGLLLLMIPMAFIVIKHFSEAFKTQEQMIESIQKTNISFQRFFPDEFLQFLNKKNVTDVSLGDNIDKNMFIAFIHLGIKAKLSSSSAREELLILYNTIIQAANPIIKKYNGFIDKYLTDGLMVLFYGTAEETVDCIIEITQLIKTINIHRQEQSLPPLQISSGIHYGKLMMGTIGESERMDTTVISDVVNISSRMYSYATEKKVNIIISETVREQLLESYWRTHTCFYYGKIKFKGKRNLINVYEVNLL</sequence>
<dbReference type="InterPro" id="IPR029787">
    <property type="entry name" value="Nucleotide_cyclase"/>
</dbReference>
<dbReference type="PANTHER" id="PTHR43081:SF1">
    <property type="entry name" value="ADENYLATE CYCLASE, TERMINAL-DIFFERENTIATION SPECIFIC"/>
    <property type="match status" value="1"/>
</dbReference>
<dbReference type="PANTHER" id="PTHR43081">
    <property type="entry name" value="ADENYLATE CYCLASE, TERMINAL-DIFFERENTIATION SPECIFIC-RELATED"/>
    <property type="match status" value="1"/>
</dbReference>
<evidence type="ECO:0000256" key="1">
    <source>
        <dbReference type="SAM" id="Phobius"/>
    </source>
</evidence>
<dbReference type="PROSITE" id="PS50125">
    <property type="entry name" value="GUANYLATE_CYCLASE_2"/>
    <property type="match status" value="1"/>
</dbReference>
<accession>A0AA87NQN1</accession>
<dbReference type="GO" id="GO:0004016">
    <property type="term" value="F:adenylate cyclase activity"/>
    <property type="evidence" value="ECO:0007669"/>
    <property type="project" value="UniProtKB-ARBA"/>
</dbReference>
<dbReference type="RefSeq" id="WP_016523861.1">
    <property type="nucleotide sequence ID" value="NZ_KE332517.1"/>
</dbReference>
<feature type="transmembrane region" description="Helical" evidence="1">
    <location>
        <begin position="289"/>
        <end position="306"/>
    </location>
</feature>
<proteinExistence type="predicted"/>
<feature type="transmembrane region" description="Helical" evidence="1">
    <location>
        <begin position="258"/>
        <end position="282"/>
    </location>
</feature>
<comment type="caution">
    <text evidence="3">The sequence shown here is derived from an EMBL/GenBank/DDBJ whole genome shotgun (WGS) entry which is preliminary data.</text>
</comment>
<dbReference type="Pfam" id="PF00211">
    <property type="entry name" value="Guanylate_cyc"/>
    <property type="match status" value="1"/>
</dbReference>